<evidence type="ECO:0000256" key="2">
    <source>
        <dbReference type="ARBA" id="ARBA00022723"/>
    </source>
</evidence>
<dbReference type="PANTHER" id="PTHR38826:SF5">
    <property type="entry name" value="RIBONUCLEASE VAPC13"/>
    <property type="match status" value="1"/>
</dbReference>
<feature type="domain" description="PIN" evidence="5">
    <location>
        <begin position="6"/>
        <end position="121"/>
    </location>
</feature>
<protein>
    <submittedName>
        <fullName evidence="6">PIN domain-containing protein</fullName>
    </submittedName>
</protein>
<comment type="caution">
    <text evidence="6">The sequence shown here is derived from an EMBL/GenBank/DDBJ whole genome shotgun (WGS) entry which is preliminary data.</text>
</comment>
<dbReference type="InterPro" id="IPR052106">
    <property type="entry name" value="PINc/VapC_TA"/>
</dbReference>
<reference evidence="6 7" key="1">
    <citation type="submission" date="2024-10" db="EMBL/GenBank/DDBJ databases">
        <title>The Natural Products Discovery Center: Release of the First 8490 Sequenced Strains for Exploring Actinobacteria Biosynthetic Diversity.</title>
        <authorList>
            <person name="Kalkreuter E."/>
            <person name="Kautsar S.A."/>
            <person name="Yang D."/>
            <person name="Bader C.D."/>
            <person name="Teijaro C.N."/>
            <person name="Fluegel L."/>
            <person name="Davis C.M."/>
            <person name="Simpson J.R."/>
            <person name="Lauterbach L."/>
            <person name="Steele A.D."/>
            <person name="Gui C."/>
            <person name="Meng S."/>
            <person name="Li G."/>
            <person name="Viehrig K."/>
            <person name="Ye F."/>
            <person name="Su P."/>
            <person name="Kiefer A.F."/>
            <person name="Nichols A."/>
            <person name="Cepeda A.J."/>
            <person name="Yan W."/>
            <person name="Fan B."/>
            <person name="Jiang Y."/>
            <person name="Adhikari A."/>
            <person name="Zheng C.-J."/>
            <person name="Schuster L."/>
            <person name="Cowan T.M."/>
            <person name="Smanski M.J."/>
            <person name="Chevrette M.G."/>
            <person name="De Carvalho L.P.S."/>
            <person name="Shen B."/>
        </authorList>
    </citation>
    <scope>NUCLEOTIDE SEQUENCE [LARGE SCALE GENOMIC DNA]</scope>
    <source>
        <strain evidence="6 7">NPDC050545</strain>
    </source>
</reference>
<dbReference type="InterPro" id="IPR029060">
    <property type="entry name" value="PIN-like_dom_sf"/>
</dbReference>
<gene>
    <name evidence="6" type="ORF">ACIBG2_26490</name>
</gene>
<name>A0ABW7YYE9_9ACTN</name>
<evidence type="ECO:0000259" key="5">
    <source>
        <dbReference type="Pfam" id="PF01850"/>
    </source>
</evidence>
<sequence>MSGKTFLDTNVFVYADDADNPRKQEIAQRLIAKHAASGTAMLSTQVLMEYVAVARKKLGFSLPECRRSVLVMSHLEVRVITPELVQEALDLASTRSLSHWDALIVRTASAAGCATLISEDLQHGQRLDGLTIENPFKAG</sequence>
<keyword evidence="2" id="KW-0479">Metal-binding</keyword>
<evidence type="ECO:0000313" key="6">
    <source>
        <dbReference type="EMBL" id="MFI6500952.1"/>
    </source>
</evidence>
<proteinExistence type="predicted"/>
<dbReference type="Gene3D" id="3.40.50.1010">
    <property type="entry name" value="5'-nuclease"/>
    <property type="match status" value="1"/>
</dbReference>
<dbReference type="RefSeq" id="WP_397085178.1">
    <property type="nucleotide sequence ID" value="NZ_JBITGY010000007.1"/>
</dbReference>
<dbReference type="PANTHER" id="PTHR38826">
    <property type="entry name" value="RIBONUCLEASE VAPC13"/>
    <property type="match status" value="1"/>
</dbReference>
<dbReference type="Pfam" id="PF01850">
    <property type="entry name" value="PIN"/>
    <property type="match status" value="1"/>
</dbReference>
<dbReference type="InterPro" id="IPR002716">
    <property type="entry name" value="PIN_dom"/>
</dbReference>
<evidence type="ECO:0000256" key="3">
    <source>
        <dbReference type="ARBA" id="ARBA00022801"/>
    </source>
</evidence>
<dbReference type="SUPFAM" id="SSF88723">
    <property type="entry name" value="PIN domain-like"/>
    <property type="match status" value="1"/>
</dbReference>
<keyword evidence="7" id="KW-1185">Reference proteome</keyword>
<evidence type="ECO:0000313" key="7">
    <source>
        <dbReference type="Proteomes" id="UP001612741"/>
    </source>
</evidence>
<accession>A0ABW7YYE9</accession>
<dbReference type="CDD" id="cd18692">
    <property type="entry name" value="PIN_VapC-like"/>
    <property type="match status" value="1"/>
</dbReference>
<evidence type="ECO:0000256" key="4">
    <source>
        <dbReference type="ARBA" id="ARBA00022842"/>
    </source>
</evidence>
<dbReference type="Proteomes" id="UP001612741">
    <property type="component" value="Unassembled WGS sequence"/>
</dbReference>
<keyword evidence="3" id="KW-0378">Hydrolase</keyword>
<evidence type="ECO:0000256" key="1">
    <source>
        <dbReference type="ARBA" id="ARBA00022722"/>
    </source>
</evidence>
<dbReference type="EMBL" id="JBITGY010000007">
    <property type="protein sequence ID" value="MFI6500952.1"/>
    <property type="molecule type" value="Genomic_DNA"/>
</dbReference>
<keyword evidence="4" id="KW-0460">Magnesium</keyword>
<organism evidence="6 7">
    <name type="scientific">Nonomuraea typhae</name>
    <dbReference type="NCBI Taxonomy" id="2603600"/>
    <lineage>
        <taxon>Bacteria</taxon>
        <taxon>Bacillati</taxon>
        <taxon>Actinomycetota</taxon>
        <taxon>Actinomycetes</taxon>
        <taxon>Streptosporangiales</taxon>
        <taxon>Streptosporangiaceae</taxon>
        <taxon>Nonomuraea</taxon>
    </lineage>
</organism>
<keyword evidence="1" id="KW-0540">Nuclease</keyword>